<evidence type="ECO:0008006" key="3">
    <source>
        <dbReference type="Google" id="ProtNLM"/>
    </source>
</evidence>
<sequence length="133" mass="15745">MVIYNTDYIKILYHEQHKMVETVWLGFAGSKDYRAALDQYIDVLQTHEVRRWLGDQRQARVVRPVDQQWTVRTWAPVFVTLIGGIKKMARVKSKDVAALISSDNMRHDIDFSKLPLEFRDFEDYDKAKAWLLE</sequence>
<dbReference type="Proteomes" id="UP000625551">
    <property type="component" value="Unassembled WGS sequence"/>
</dbReference>
<keyword evidence="2" id="KW-1185">Reference proteome</keyword>
<comment type="caution">
    <text evidence="1">The sequence shown here is derived from an EMBL/GenBank/DDBJ whole genome shotgun (WGS) entry which is preliminary data.</text>
</comment>
<evidence type="ECO:0000313" key="1">
    <source>
        <dbReference type="EMBL" id="MBD1396503.1"/>
    </source>
</evidence>
<dbReference type="RefSeq" id="WP_191182602.1">
    <property type="nucleotide sequence ID" value="NZ_JACXAJ010000001.1"/>
</dbReference>
<proteinExistence type="predicted"/>
<organism evidence="1 2">
    <name type="scientific">Pontibacter aquaedesilientis</name>
    <dbReference type="NCBI Taxonomy" id="2766980"/>
    <lineage>
        <taxon>Bacteria</taxon>
        <taxon>Pseudomonadati</taxon>
        <taxon>Bacteroidota</taxon>
        <taxon>Cytophagia</taxon>
        <taxon>Cytophagales</taxon>
        <taxon>Hymenobacteraceae</taxon>
        <taxon>Pontibacter</taxon>
    </lineage>
</organism>
<gene>
    <name evidence="1" type="ORF">H9Q13_04945</name>
</gene>
<accession>A0ABR7XDY1</accession>
<reference evidence="1 2" key="1">
    <citation type="submission" date="2020-09" db="EMBL/GenBank/DDBJ databases">
        <title>Genome sequencing and assembly of Pontibacter sp.</title>
        <authorList>
            <person name="Chhetri G."/>
        </authorList>
    </citation>
    <scope>NUCLEOTIDE SEQUENCE [LARGE SCALE GENOMIC DNA]</scope>
    <source>
        <strain evidence="1 2">JH31</strain>
    </source>
</reference>
<dbReference type="EMBL" id="JACXAJ010000001">
    <property type="protein sequence ID" value="MBD1396503.1"/>
    <property type="molecule type" value="Genomic_DNA"/>
</dbReference>
<name>A0ABR7XDY1_9BACT</name>
<protein>
    <recommendedName>
        <fullName evidence="3">STAS/SEC14 domain-containing protein</fullName>
    </recommendedName>
</protein>
<evidence type="ECO:0000313" key="2">
    <source>
        <dbReference type="Proteomes" id="UP000625551"/>
    </source>
</evidence>